<evidence type="ECO:0000313" key="8">
    <source>
        <dbReference type="EMBL" id="OAC98685.1"/>
    </source>
</evidence>
<dbReference type="InterPro" id="IPR007248">
    <property type="entry name" value="Mpv17_PMP22"/>
</dbReference>
<feature type="region of interest" description="Disordered" evidence="7">
    <location>
        <begin position="192"/>
        <end position="214"/>
    </location>
</feature>
<dbReference type="Proteomes" id="UP000077051">
    <property type="component" value="Unassembled WGS sequence"/>
</dbReference>
<evidence type="ECO:0000256" key="1">
    <source>
        <dbReference type="ARBA" id="ARBA00004141"/>
    </source>
</evidence>
<evidence type="ECO:0000256" key="5">
    <source>
        <dbReference type="ARBA" id="ARBA00023136"/>
    </source>
</evidence>
<accession>A0A168HE74</accession>
<dbReference type="PANTHER" id="PTHR11266:SF17">
    <property type="entry name" value="PROTEIN MPV17"/>
    <property type="match status" value="1"/>
</dbReference>
<feature type="transmembrane region" description="Helical" evidence="6">
    <location>
        <begin position="93"/>
        <end position="113"/>
    </location>
</feature>
<feature type="compositionally biased region" description="Low complexity" evidence="7">
    <location>
        <begin position="194"/>
        <end position="214"/>
    </location>
</feature>
<dbReference type="PANTHER" id="PTHR11266">
    <property type="entry name" value="PEROXISOMAL MEMBRANE PROTEIN 2, PXMP2 MPV17"/>
    <property type="match status" value="1"/>
</dbReference>
<evidence type="ECO:0000256" key="6">
    <source>
        <dbReference type="RuleBase" id="RU363053"/>
    </source>
</evidence>
<dbReference type="OrthoDB" id="430207at2759"/>
<feature type="transmembrane region" description="Helical" evidence="6">
    <location>
        <begin position="55"/>
        <end position="73"/>
    </location>
</feature>
<dbReference type="Pfam" id="PF04117">
    <property type="entry name" value="Mpv17_PMP22"/>
    <property type="match status" value="1"/>
</dbReference>
<sequence>MNTFIQKYQYNIINRPIRTFAMQSSFMMTLGDIISQQVIEKKGFDNHDVGRSVRIMIYAGTINGPLVGSWFGFINNAVKIKNKWAATLVRVGIDQAVFSPAILAIFMGGISILEGRTVNEIKMKFENSYYKGLMNAYCYWPFVNIFTFSMIPIHYRPIVNSCFGIAWNSYLSHMNQKSLQALKLVNPDHTQQHTSSTTTIPTAASALSSSSSST</sequence>
<organism evidence="8 9">
    <name type="scientific">Mucor lusitanicus CBS 277.49</name>
    <dbReference type="NCBI Taxonomy" id="747725"/>
    <lineage>
        <taxon>Eukaryota</taxon>
        <taxon>Fungi</taxon>
        <taxon>Fungi incertae sedis</taxon>
        <taxon>Mucoromycota</taxon>
        <taxon>Mucoromycotina</taxon>
        <taxon>Mucoromycetes</taxon>
        <taxon>Mucorales</taxon>
        <taxon>Mucorineae</taxon>
        <taxon>Mucoraceae</taxon>
        <taxon>Mucor</taxon>
    </lineage>
</organism>
<dbReference type="EMBL" id="AMYB01000009">
    <property type="protein sequence ID" value="OAC98685.1"/>
    <property type="molecule type" value="Genomic_DNA"/>
</dbReference>
<gene>
    <name evidence="8" type="ORF">MUCCIDRAFT_85235</name>
</gene>
<feature type="transmembrane region" description="Helical" evidence="6">
    <location>
        <begin position="134"/>
        <end position="155"/>
    </location>
</feature>
<proteinExistence type="inferred from homology"/>
<dbReference type="GO" id="GO:0005739">
    <property type="term" value="C:mitochondrion"/>
    <property type="evidence" value="ECO:0007669"/>
    <property type="project" value="TreeGrafter"/>
</dbReference>
<dbReference type="VEuPathDB" id="FungiDB:MUCCIDRAFT_85235"/>
<comment type="caution">
    <text evidence="8">The sequence shown here is derived from an EMBL/GenBank/DDBJ whole genome shotgun (WGS) entry which is preliminary data.</text>
</comment>
<evidence type="ECO:0000256" key="4">
    <source>
        <dbReference type="ARBA" id="ARBA00022989"/>
    </source>
</evidence>
<keyword evidence="9" id="KW-1185">Reference proteome</keyword>
<name>A0A168HE74_MUCCL</name>
<dbReference type="STRING" id="747725.A0A168HE74"/>
<keyword evidence="5 6" id="KW-0472">Membrane</keyword>
<evidence type="ECO:0000256" key="3">
    <source>
        <dbReference type="ARBA" id="ARBA00022692"/>
    </source>
</evidence>
<evidence type="ECO:0000256" key="2">
    <source>
        <dbReference type="ARBA" id="ARBA00006824"/>
    </source>
</evidence>
<keyword evidence="4 6" id="KW-1133">Transmembrane helix</keyword>
<dbReference type="GO" id="GO:0016020">
    <property type="term" value="C:membrane"/>
    <property type="evidence" value="ECO:0007669"/>
    <property type="project" value="UniProtKB-SubCell"/>
</dbReference>
<protein>
    <submittedName>
        <fullName evidence="8">Uncharacterized protein</fullName>
    </submittedName>
</protein>
<evidence type="ECO:0000256" key="7">
    <source>
        <dbReference type="SAM" id="MobiDB-lite"/>
    </source>
</evidence>
<reference evidence="8 9" key="1">
    <citation type="submission" date="2015-06" db="EMBL/GenBank/DDBJ databases">
        <title>Expansion of signal transduction pathways in fungi by whole-genome duplication.</title>
        <authorList>
            <consortium name="DOE Joint Genome Institute"/>
            <person name="Corrochano L.M."/>
            <person name="Kuo A."/>
            <person name="Marcet-Houben M."/>
            <person name="Polaino S."/>
            <person name="Salamov A."/>
            <person name="Villalobos J.M."/>
            <person name="Alvarez M.I."/>
            <person name="Avalos J."/>
            <person name="Benito E.P."/>
            <person name="Benoit I."/>
            <person name="Burger G."/>
            <person name="Camino L.P."/>
            <person name="Canovas D."/>
            <person name="Cerda-Olmedo E."/>
            <person name="Cheng J.-F."/>
            <person name="Dominguez A."/>
            <person name="Elias M."/>
            <person name="Eslava A.P."/>
            <person name="Glaser F."/>
            <person name="Grimwood J."/>
            <person name="Gutierrez G."/>
            <person name="Heitman J."/>
            <person name="Henrissat B."/>
            <person name="Iturriaga E.A."/>
            <person name="Lang B.F."/>
            <person name="Lavin J.L."/>
            <person name="Lee S."/>
            <person name="Li W."/>
            <person name="Lindquist E."/>
            <person name="Lopez-Garcia S."/>
            <person name="Luque E.M."/>
            <person name="Marcos A.T."/>
            <person name="Martin J."/>
            <person name="Mccluskey K."/>
            <person name="Medina H.R."/>
            <person name="Miralles-Duran A."/>
            <person name="Miyazaki A."/>
            <person name="Munoz-Torres E."/>
            <person name="Oguiza J.A."/>
            <person name="Ohm R."/>
            <person name="Olmedo M."/>
            <person name="Orejas M."/>
            <person name="Ortiz-Castellanos L."/>
            <person name="Pisabarro A.G."/>
            <person name="Rodriguez-Romero J."/>
            <person name="Ruiz-Herrera J."/>
            <person name="Ruiz-Vazquez R."/>
            <person name="Sanz C."/>
            <person name="Schackwitz W."/>
            <person name="Schmutz J."/>
            <person name="Shahriari M."/>
            <person name="Shelest E."/>
            <person name="Silva-Franco F."/>
            <person name="Soanes D."/>
            <person name="Syed K."/>
            <person name="Tagua V.G."/>
            <person name="Talbot N.J."/>
            <person name="Thon M."/>
            <person name="De Vries R.P."/>
            <person name="Wiebenga A."/>
            <person name="Yadav J.S."/>
            <person name="Braun E.L."/>
            <person name="Baker S."/>
            <person name="Garre V."/>
            <person name="Horwitz B."/>
            <person name="Torres-Martinez S."/>
            <person name="Idnurm A."/>
            <person name="Herrera-Estrella A."/>
            <person name="Gabaldon T."/>
            <person name="Grigoriev I.V."/>
        </authorList>
    </citation>
    <scope>NUCLEOTIDE SEQUENCE [LARGE SCALE GENOMIC DNA]</scope>
    <source>
        <strain evidence="8 9">CBS 277.49</strain>
    </source>
</reference>
<comment type="similarity">
    <text evidence="2 6">Belongs to the peroxisomal membrane protein PXMP2/4 family.</text>
</comment>
<dbReference type="AlphaFoldDB" id="A0A168HE74"/>
<comment type="subcellular location">
    <subcellularLocation>
        <location evidence="1">Membrane</location>
        <topology evidence="1">Multi-pass membrane protein</topology>
    </subcellularLocation>
</comment>
<evidence type="ECO:0000313" key="9">
    <source>
        <dbReference type="Proteomes" id="UP000077051"/>
    </source>
</evidence>
<keyword evidence="3 6" id="KW-0812">Transmembrane</keyword>